<protein>
    <submittedName>
        <fullName evidence="3">Ribose 5-phosphate isomerase B</fullName>
    </submittedName>
</protein>
<dbReference type="GO" id="GO:0005975">
    <property type="term" value="P:carbohydrate metabolic process"/>
    <property type="evidence" value="ECO:0007669"/>
    <property type="project" value="InterPro"/>
</dbReference>
<dbReference type="GO" id="GO:0016861">
    <property type="term" value="F:intramolecular oxidoreductase activity, interconverting aldoses and ketoses"/>
    <property type="evidence" value="ECO:0007669"/>
    <property type="project" value="UniProtKB-ARBA"/>
</dbReference>
<reference evidence="4" key="1">
    <citation type="submission" date="2017-09" db="EMBL/GenBank/DDBJ databases">
        <title>Depth-based differentiation of microbial function through sediment-hosted aquifers and enrichment of novel symbionts in the deep terrestrial subsurface.</title>
        <authorList>
            <person name="Probst A.J."/>
            <person name="Ladd B."/>
            <person name="Jarett J.K."/>
            <person name="Geller-Mcgrath D.E."/>
            <person name="Sieber C.M.K."/>
            <person name="Emerson J.B."/>
            <person name="Anantharaman K."/>
            <person name="Thomas B.C."/>
            <person name="Malmstrom R."/>
            <person name="Stieglmeier M."/>
            <person name="Klingl A."/>
            <person name="Woyke T."/>
            <person name="Ryan C.M."/>
            <person name="Banfield J.F."/>
        </authorList>
    </citation>
    <scope>NUCLEOTIDE SEQUENCE [LARGE SCALE GENOMIC DNA]</scope>
</reference>
<dbReference type="PANTHER" id="PTHR30345">
    <property type="entry name" value="RIBOSE-5-PHOSPHATE ISOMERASE B"/>
    <property type="match status" value="1"/>
</dbReference>
<comment type="caution">
    <text evidence="3">The sequence shown here is derived from an EMBL/GenBank/DDBJ whole genome shotgun (WGS) entry which is preliminary data.</text>
</comment>
<dbReference type="Gene3D" id="3.40.1400.10">
    <property type="entry name" value="Sugar-phosphate isomerase, RpiB/LacA/LacB"/>
    <property type="match status" value="1"/>
</dbReference>
<dbReference type="AlphaFoldDB" id="A0A2M7Q863"/>
<dbReference type="EMBL" id="PFKZ01000033">
    <property type="protein sequence ID" value="PIY59608.1"/>
    <property type="molecule type" value="Genomic_DNA"/>
</dbReference>
<dbReference type="PIRSF" id="PIRSF005384">
    <property type="entry name" value="RpiB_LacA_B"/>
    <property type="match status" value="1"/>
</dbReference>
<organism evidence="3 4">
    <name type="scientific">Candidatus Wolfebacteria bacterium CG_4_10_14_0_8_um_filter_37_11</name>
    <dbReference type="NCBI Taxonomy" id="1975062"/>
    <lineage>
        <taxon>Bacteria</taxon>
        <taxon>Candidatus Wolfeibacteriota</taxon>
    </lineage>
</organism>
<gene>
    <name evidence="3" type="primary">rpiB</name>
    <name evidence="3" type="ORF">COY96_00870</name>
</gene>
<evidence type="ECO:0000313" key="3">
    <source>
        <dbReference type="EMBL" id="PIY59608.1"/>
    </source>
</evidence>
<dbReference type="InterPro" id="IPR036569">
    <property type="entry name" value="RpiB_LacA_LacB_sf"/>
</dbReference>
<evidence type="ECO:0000256" key="2">
    <source>
        <dbReference type="ARBA" id="ARBA00023235"/>
    </source>
</evidence>
<dbReference type="PANTHER" id="PTHR30345:SF0">
    <property type="entry name" value="DNA DAMAGE-REPAIR_TOLERATION PROTEIN DRT102"/>
    <property type="match status" value="1"/>
</dbReference>
<evidence type="ECO:0000256" key="1">
    <source>
        <dbReference type="ARBA" id="ARBA00008754"/>
    </source>
</evidence>
<dbReference type="InterPro" id="IPR004785">
    <property type="entry name" value="RpiB"/>
</dbReference>
<dbReference type="SUPFAM" id="SSF89623">
    <property type="entry name" value="Ribose/Galactose isomerase RpiB/AlsB"/>
    <property type="match status" value="1"/>
</dbReference>
<dbReference type="InterPro" id="IPR003500">
    <property type="entry name" value="RpiB_LacA_LacB"/>
</dbReference>
<dbReference type="Pfam" id="PF02502">
    <property type="entry name" value="LacAB_rpiB"/>
    <property type="match status" value="1"/>
</dbReference>
<evidence type="ECO:0000313" key="4">
    <source>
        <dbReference type="Proteomes" id="UP000230363"/>
    </source>
</evidence>
<dbReference type="NCBIfam" id="TIGR00689">
    <property type="entry name" value="rpiB_lacA_lacB"/>
    <property type="match status" value="1"/>
</dbReference>
<dbReference type="NCBIfam" id="TIGR01120">
    <property type="entry name" value="rpiB"/>
    <property type="match status" value="1"/>
</dbReference>
<name>A0A2M7Q863_9BACT</name>
<dbReference type="NCBIfam" id="NF004051">
    <property type="entry name" value="PRK05571.1"/>
    <property type="match status" value="1"/>
</dbReference>
<accession>A0A2M7Q863</accession>
<comment type="similarity">
    <text evidence="1">Belongs to the LacAB/RpiB family.</text>
</comment>
<sequence>MLIYIGADHQGFQLKDALKKFLKERGYEVLDVGNDKYDENDDYPDFAALVARQVAQDVFTRRGILICGSGAGVDITANKFKDIRSVLAANPDQAYLSRKDDDTNVLSLAAEFTSEEIAKKIISVWLSTPFSGGERYKRRIEKIRNIEYGN</sequence>
<keyword evidence="2 3" id="KW-0413">Isomerase</keyword>
<dbReference type="Proteomes" id="UP000230363">
    <property type="component" value="Unassembled WGS sequence"/>
</dbReference>
<proteinExistence type="inferred from homology"/>